<reference evidence="4 9" key="1">
    <citation type="submission" date="2016-02" db="EMBL/GenBank/DDBJ databases">
        <authorList>
            <consortium name="Pathogen Informatics"/>
        </authorList>
    </citation>
    <scope>NUCLEOTIDE SEQUENCE [LARGE SCALE GENOMIC DNA]</scope>
    <source>
        <strain evidence="4 9">K173</strain>
        <strain evidence="5 13">NK65 ny</strain>
        <strain evidence="6 12">NK65e</strain>
        <strain evidence="8 10">SP11 Antwerpcl1</strain>
        <strain evidence="7 11">SP11 RLL</strain>
    </source>
</reference>
<evidence type="ECO:0000313" key="13">
    <source>
        <dbReference type="Proteomes" id="UP000516480"/>
    </source>
</evidence>
<evidence type="ECO:0000256" key="3">
    <source>
        <dbReference type="SAM" id="Phobius"/>
    </source>
</evidence>
<dbReference type="OrthoDB" id="392402at2759"/>
<dbReference type="EMBL" id="LT614634">
    <property type="protein sequence ID" value="SCN24243.1"/>
    <property type="molecule type" value="Genomic_DNA"/>
</dbReference>
<evidence type="ECO:0000313" key="5">
    <source>
        <dbReference type="EMBL" id="SCM20645.1"/>
    </source>
</evidence>
<dbReference type="Proteomes" id="UP000220214">
    <property type="component" value="Chromosome 8"/>
</dbReference>
<feature type="compositionally biased region" description="Basic and acidic residues" evidence="2">
    <location>
        <begin position="2839"/>
        <end position="2850"/>
    </location>
</feature>
<keyword evidence="3" id="KW-1133">Transmembrane helix</keyword>
<dbReference type="EMBL" id="LT608256">
    <property type="protein sequence ID" value="SCO60685.1"/>
    <property type="molecule type" value="Genomic_DNA"/>
</dbReference>
<feature type="transmembrane region" description="Helical" evidence="3">
    <location>
        <begin position="539"/>
        <end position="559"/>
    </location>
</feature>
<dbReference type="Proteomes" id="UP000219860">
    <property type="component" value="Chromosome 8"/>
</dbReference>
<evidence type="ECO:0000313" key="7">
    <source>
        <dbReference type="EMBL" id="SCO59448.1"/>
    </source>
</evidence>
<keyword evidence="1" id="KW-0175">Coiled coil</keyword>
<gene>
    <name evidence="4" type="ORF">PBK173_000144100</name>
    <name evidence="6" type="ORF">PBNK65E_000137000</name>
    <name evidence="5" type="ORF">PBNK65NY_000136400</name>
    <name evidence="8" type="ORF">PBSP11A_000136400</name>
    <name evidence="7" type="ORF">PBSP11RLL_000136400</name>
</gene>
<evidence type="ECO:0000313" key="10">
    <source>
        <dbReference type="Proteomes" id="UP000219860"/>
    </source>
</evidence>
<keyword evidence="3" id="KW-0812">Transmembrane</keyword>
<feature type="coiled-coil region" evidence="1">
    <location>
        <begin position="1458"/>
        <end position="1485"/>
    </location>
</feature>
<feature type="region of interest" description="Disordered" evidence="2">
    <location>
        <begin position="1657"/>
        <end position="1676"/>
    </location>
</feature>
<dbReference type="Proteomes" id="UP000069549">
    <property type="component" value="Chromosome 8"/>
</dbReference>
<proteinExistence type="predicted"/>
<evidence type="ECO:0000256" key="2">
    <source>
        <dbReference type="SAM" id="MobiDB-lite"/>
    </source>
</evidence>
<dbReference type="OMA" id="FNYYVKL"/>
<feature type="transmembrane region" description="Helical" evidence="3">
    <location>
        <begin position="496"/>
        <end position="518"/>
    </location>
</feature>
<evidence type="ECO:0000313" key="6">
    <source>
        <dbReference type="EMBL" id="SCN24243.1"/>
    </source>
</evidence>
<evidence type="ECO:0000313" key="12">
    <source>
        <dbReference type="Proteomes" id="UP000220214"/>
    </source>
</evidence>
<evidence type="ECO:0000313" key="11">
    <source>
        <dbReference type="Proteomes" id="UP000219974"/>
    </source>
</evidence>
<evidence type="ECO:0000313" key="9">
    <source>
        <dbReference type="Proteomes" id="UP000069549"/>
    </source>
</evidence>
<evidence type="ECO:0000256" key="1">
    <source>
        <dbReference type="SAM" id="Coils"/>
    </source>
</evidence>
<evidence type="ECO:0000313" key="4">
    <source>
        <dbReference type="EMBL" id="CXI28934.1"/>
    </source>
</evidence>
<dbReference type="VEuPathDB" id="PlasmoDB:PBANKA_0801700"/>
<sequence length="3009" mass="360403">MNDQEKRKYAKVIENVKYFQNENILLENLNVFHKNNIKKDNNIFIELIDVFLDDNNYCNNENFLFDYNLLKTNKEINLNITKKNKSKIAKQFKINVKNKHVEKVNEDDIYYFALKSKNICNYNREFLNAKKILFEYICNGVLEKCVDINYLIDRIYVDFQLKKNNTYHLIRNNDIINILIETIYKIFIINIDQESNIYSDEDEENDESKAKRITKNQNKTSDNNIYYCRNEMQKSYLTYSKEQRKLEGGENNVGSNEPINYLELFKILITIDKSFVKNIFYIFLKNIETLKIKKINKVCNKLFIILKHLISYLDEFEIGTIYNIFLSNDLCNEISQKNCTLYNYIIMLCLINLRNIYNTYNMELCTNIISEKLIIDDKENSIKENLCLTMIDINKNDEENQHKNICLDVYSHNSLEEEAGENGNIEEKRNDKDEQKEDFCYNNNELDTNSYCNIENEKDNKITKICTRYYNKSAIENSENASEFTINNKEINRKHIILFILIFALKIYDISYINGCVHKLIKIFFHLLKKSMYFMRNKVYHIIKTIIFILLLVFSNLNINNNETIVYILKCIDILLKIYYKNLVFIEEYHEVRNNISGSNSNTYAKNHKIFEKNIIGLNNKCADKEPQRNKNGEENIEGSYSDEINIFEFNISPILLFLIIHITLEYNLNKKYMEDQNSINHKIMSLSLKLKEKWVLYLKNYNRFFLKYLIKRDKDIKFCRSNVDDNYKCEDGVNVYIENLSIINNIRNEIKYLTKEVDNFYEEDILNILCLNNILFYIYEMFNHIDLIYLIRFFNLCKNVKYTFCCINIEKVRNKLDILLKLNTKLCINTFENLKIEYISKCSYIYINTLILSLFEYNLIYVFKFISYYCLINSSELIKFLPALLFIYNFPYDNCYIDNTNFKIKKYQNVLYYNQRNFYRILVIRSLILHALSKIGCSDSNIPIIYNCVCILLNKNVNEIENKTKPSTLEDDNICNEKNMNYEQNFSKLHYLYCYDKLIDNNENIMSKYFKYIENILNSPVESSKESEKTGSSFNKFSKNDYIENNIENDILDCVKQDLDVLFDLKNLLILLKLSRFYNVSNYIDIIIKLISTYFRKYKNKVKLNGVYNKIQNNIIKISILVLVALSLKKYVEFEIIYNLLKKNFLKNNDYSDFNVCNTNILCSVIIFTRYYINYLVYKKKNMCNEEYDILYHTKIKYIFKDFSKLINLNNEKISEELINLVSSIYSIYYKNNEYIEAENVKDGVISNLENDTSMKTEFYVENNDRNLENNNMTYYLNFSENNNLMNLYFDKRFVHESFLKCKKINIYEKLQKVILTDEINNISLYNLKNNNKINNNHLIRVLYKLFNKNIKNDSNSNFNYYVKLLFTENFNNIDEIIGIFKNLHFFNDQYINLFFYTIECFFERLKSRIKDKEEFIMSIEDKPNEATNLVTRKKNKEIINTYGNNSDISKPYKETISNKESEIKSIKKEKEEHNMINKQVKQNVSHETICNKIYEETKKMINDKNLNIYVFYPLLCILCKYNSYINEVIDFFLQKIDMYIKENDTKLKVVKNEVIISLLCLNYIHINISEVPKICKYLIGIYKEASKEKGDENRYIKNTLLFCLSSCCHYTNLNTDDIITILNMHIENLEWVLNFKSWNNDVNITSEILANDDETDKNRKNNHANHNKNYGEFQSNLNMDYTKGETNNLDKNEESLKTFDDLYFFISINNLCFYLYKHYSNTKFDELIKHIYNIIINYSNENINNVIITITNIMMYLYIKNIISIYDIIENIKIIISHVKLNIQYNSKYVVYGMCSFYRFINFYLKKHFGYFSYETDDGKNVVENVPNNIRENSSEVKYDDIKEIMKMLSNRVNILIKKYFEELEDKNISFLSYFNLIGLKSLGECMISDCFDSFDCSNMTILFINIFIKKHFEIKKSINATNKIFADSDSSSCSEDNKKKHIHKGMENEDIVDKETPERYNNLFIYNNNNHKLNNDIIISDNNTILIFVYLFCHKYYEELNCSLIKIENLDKNNMLYYIFSNLMCIENYLRKFLQICKIIDIEELHILQKNKKKYEDIKLNMMNNRTGNKMYYLNFFSDELYDNLNIFLNTMKLINYIKFDVQIKNIILNIYSFISKFITILYIILDIIICNIEKGVDMEKIKSFYKIYEEVIKKVQLLYECRISIFNYFSIYSVFNSSYNHIFCNFSNNFYTLSTYEKYMFIKSIINFKQIKKEEIKFIFLNIFKNLKLFHQDTSLWIYTISILKILLKKIYISMKKNNNKQVKNEKNSVNYDNLGSYIKLSFVTLLEEAILAVYKEKYYSYYSLSDSFRKIVSENKSVEYDIPMIEKHYYNISRTKLGNYLNEKKSKYEIGNDYNNNENNGVVNKKAVKDDEKHKILYLDMPFSIMMCISDFVYYLCKLIVKEQLENEINIDELIKDCPILIQGYVRLKFNDSYKKLNMIRNKILFHTFEYNFTFKEKFQNFYYVEESCKNNKKLLILKFNYQKLTEYFQTIFLIKECIYLSYIYSQFNEKQQILDNLLQMCDANQINKEYLYILITSFTLFSFKNNNNSFFINKLMYNFDVANYLVDGIATFLFEKKIDLAQRYKGENGEERIYNYFNTNVLNKQKLQNSTNDNGNKKLISDDNTNTNQKNTVGNLMKTKEMNEEYQRKDINISKIFYIIEEELIRTQMRNSFFKHKNKLLKEENLTYEIFLENDMFFLKKLGIFYLIKNNEGRTNLRDKYKNILSFFSKNEKDDIFIKTYDICNLNDKDIEKYAFNQDIIDNSYYNNNPFNKKSENNSFVSDDQELVSKYFTVPLFMKDAFTFFELSLNKNIILNNFNELFYKNIPNIQTNKKENEKKNKNDNNDDNNNGCKDDENSSLSLFSDGENNVDKILFDEKRNKKKKILFYDNAILNYLSIKPQFLNNFELYIANVSFISKLVRSFLIENNNISNKINIDENSNCDGLSHQFYLIQAFFNNLSIYFMSFTKGFILNNSEYLYPNSKIHLVYRVINFLCENYTNKYS</sequence>
<accession>A0A113RE86</accession>
<organism evidence="4 9">
    <name type="scientific">Plasmodium berghei</name>
    <dbReference type="NCBI Taxonomy" id="5821"/>
    <lineage>
        <taxon>Eukaryota</taxon>
        <taxon>Sar</taxon>
        <taxon>Alveolata</taxon>
        <taxon>Apicomplexa</taxon>
        <taxon>Aconoidasida</taxon>
        <taxon>Haemosporida</taxon>
        <taxon>Plasmodiidae</taxon>
        <taxon>Plasmodium</taxon>
        <taxon>Plasmodium (Vinckeia)</taxon>
    </lineage>
</organism>
<name>A0A113RE86_PLABE</name>
<dbReference type="Proteomes" id="UP000516480">
    <property type="component" value="Chromosome 8"/>
</dbReference>
<keyword evidence="3" id="KW-0472">Membrane</keyword>
<feature type="region of interest" description="Disordered" evidence="2">
    <location>
        <begin position="2839"/>
        <end position="2858"/>
    </location>
</feature>
<dbReference type="Proteomes" id="UP000219974">
    <property type="component" value="Chromosome 8"/>
</dbReference>
<dbReference type="EMBL" id="LT608144">
    <property type="protein sequence ID" value="SCM20645.1"/>
    <property type="molecule type" value="Genomic_DNA"/>
</dbReference>
<dbReference type="EMBL" id="LT160028">
    <property type="protein sequence ID" value="CXI28934.1"/>
    <property type="molecule type" value="Genomic_DNA"/>
</dbReference>
<dbReference type="EMBL" id="LT608272">
    <property type="protein sequence ID" value="SCO59448.1"/>
    <property type="molecule type" value="Genomic_DNA"/>
</dbReference>
<protein>
    <submittedName>
        <fullName evidence="4">Uncharacterized protein</fullName>
    </submittedName>
</protein>
<evidence type="ECO:0000313" key="8">
    <source>
        <dbReference type="EMBL" id="SCO60685.1"/>
    </source>
</evidence>